<dbReference type="OrthoDB" id="13103at2"/>
<dbReference type="PANTHER" id="PTHR30136:SF24">
    <property type="entry name" value="HTH-TYPE TRANSCRIPTIONAL REPRESSOR ALLR"/>
    <property type="match status" value="1"/>
</dbReference>
<feature type="domain" description="IclR-ED" evidence="5">
    <location>
        <begin position="70"/>
        <end position="253"/>
    </location>
</feature>
<dbReference type="Proteomes" id="UP000295525">
    <property type="component" value="Unassembled WGS sequence"/>
</dbReference>
<organism evidence="6 7">
    <name type="scientific">Paralcaligenes ureilyticus</name>
    <dbReference type="NCBI Taxonomy" id="627131"/>
    <lineage>
        <taxon>Bacteria</taxon>
        <taxon>Pseudomonadati</taxon>
        <taxon>Pseudomonadota</taxon>
        <taxon>Betaproteobacteria</taxon>
        <taxon>Burkholderiales</taxon>
        <taxon>Alcaligenaceae</taxon>
        <taxon>Paralcaligenes</taxon>
    </lineage>
</organism>
<dbReference type="Gene3D" id="1.10.10.10">
    <property type="entry name" value="Winged helix-like DNA-binding domain superfamily/Winged helix DNA-binding domain"/>
    <property type="match status" value="1"/>
</dbReference>
<dbReference type="Pfam" id="PF09339">
    <property type="entry name" value="HTH_IclR"/>
    <property type="match status" value="1"/>
</dbReference>
<proteinExistence type="predicted"/>
<dbReference type="AlphaFoldDB" id="A0A4R3M246"/>
<dbReference type="InterPro" id="IPR029016">
    <property type="entry name" value="GAF-like_dom_sf"/>
</dbReference>
<evidence type="ECO:0000256" key="3">
    <source>
        <dbReference type="ARBA" id="ARBA00023163"/>
    </source>
</evidence>
<sequence>MSSTQSNAAAIRSFRIIEIISEARQPLSLTQIVEKIELPKQTVHRLLKQLESAWIITRNTPGREYECSSRLRRAAVNMLMTAGPAAARRAILQQLVDTVGETCNLAISSGDDIVYLDRVEANWPLRKTLSPGSRVPYHCTSCGKLFLSFLPKQQREKLLKKLPLRGNTTQTITNLDVLRQELVEIRKKRVSFNNQEFMPGMIAIAVPVMLDKTRACAAVAIQSPIERTSVASLLTFLPQLRHAASEIAATFQEGRSTL</sequence>
<protein>
    <submittedName>
        <fullName evidence="6">IclR family transcriptional regulator</fullName>
    </submittedName>
</protein>
<dbReference type="InterPro" id="IPR014757">
    <property type="entry name" value="Tscrpt_reg_IclR_C"/>
</dbReference>
<dbReference type="InterPro" id="IPR036388">
    <property type="entry name" value="WH-like_DNA-bd_sf"/>
</dbReference>
<evidence type="ECO:0000259" key="5">
    <source>
        <dbReference type="PROSITE" id="PS51078"/>
    </source>
</evidence>
<keyword evidence="2" id="KW-0238">DNA-binding</keyword>
<keyword evidence="3" id="KW-0804">Transcription</keyword>
<feature type="domain" description="HTH iclR-type" evidence="4">
    <location>
        <begin position="7"/>
        <end position="69"/>
    </location>
</feature>
<evidence type="ECO:0000256" key="1">
    <source>
        <dbReference type="ARBA" id="ARBA00023015"/>
    </source>
</evidence>
<dbReference type="InterPro" id="IPR005471">
    <property type="entry name" value="Tscrpt_reg_IclR_N"/>
</dbReference>
<dbReference type="PANTHER" id="PTHR30136">
    <property type="entry name" value="HELIX-TURN-HELIX TRANSCRIPTIONAL REGULATOR, ICLR FAMILY"/>
    <property type="match status" value="1"/>
</dbReference>
<evidence type="ECO:0000313" key="7">
    <source>
        <dbReference type="Proteomes" id="UP000295525"/>
    </source>
</evidence>
<evidence type="ECO:0000313" key="6">
    <source>
        <dbReference type="EMBL" id="TCT05267.1"/>
    </source>
</evidence>
<keyword evidence="1" id="KW-0805">Transcription regulation</keyword>
<gene>
    <name evidence="6" type="ORF">EDC26_1107</name>
</gene>
<dbReference type="PROSITE" id="PS51077">
    <property type="entry name" value="HTH_ICLR"/>
    <property type="match status" value="1"/>
</dbReference>
<name>A0A4R3M246_9BURK</name>
<reference evidence="6 7" key="1">
    <citation type="submission" date="2019-03" db="EMBL/GenBank/DDBJ databases">
        <title>Genomic Encyclopedia of Type Strains, Phase IV (KMG-IV): sequencing the most valuable type-strain genomes for metagenomic binning, comparative biology and taxonomic classification.</title>
        <authorList>
            <person name="Goeker M."/>
        </authorList>
    </citation>
    <scope>NUCLEOTIDE SEQUENCE [LARGE SCALE GENOMIC DNA]</scope>
    <source>
        <strain evidence="6 7">DSM 24591</strain>
    </source>
</reference>
<dbReference type="GO" id="GO:0045892">
    <property type="term" value="P:negative regulation of DNA-templated transcription"/>
    <property type="evidence" value="ECO:0007669"/>
    <property type="project" value="TreeGrafter"/>
</dbReference>
<dbReference type="Pfam" id="PF01614">
    <property type="entry name" value="IclR_C"/>
    <property type="match status" value="1"/>
</dbReference>
<dbReference type="GO" id="GO:0003677">
    <property type="term" value="F:DNA binding"/>
    <property type="evidence" value="ECO:0007669"/>
    <property type="project" value="UniProtKB-KW"/>
</dbReference>
<keyword evidence="7" id="KW-1185">Reference proteome</keyword>
<dbReference type="SUPFAM" id="SSF55781">
    <property type="entry name" value="GAF domain-like"/>
    <property type="match status" value="1"/>
</dbReference>
<accession>A0A4R3M246</accession>
<comment type="caution">
    <text evidence="6">The sequence shown here is derived from an EMBL/GenBank/DDBJ whole genome shotgun (WGS) entry which is preliminary data.</text>
</comment>
<dbReference type="SUPFAM" id="SSF46785">
    <property type="entry name" value="Winged helix' DNA-binding domain"/>
    <property type="match status" value="1"/>
</dbReference>
<evidence type="ECO:0000259" key="4">
    <source>
        <dbReference type="PROSITE" id="PS51077"/>
    </source>
</evidence>
<dbReference type="EMBL" id="SMAJ01000010">
    <property type="protein sequence ID" value="TCT05267.1"/>
    <property type="molecule type" value="Genomic_DNA"/>
</dbReference>
<dbReference type="RefSeq" id="WP_132583293.1">
    <property type="nucleotide sequence ID" value="NZ_SMAJ01000010.1"/>
</dbReference>
<dbReference type="InterPro" id="IPR050707">
    <property type="entry name" value="HTH_MetabolicPath_Reg"/>
</dbReference>
<dbReference type="Gene3D" id="3.30.450.40">
    <property type="match status" value="1"/>
</dbReference>
<dbReference type="InterPro" id="IPR036390">
    <property type="entry name" value="WH_DNA-bd_sf"/>
</dbReference>
<dbReference type="SMART" id="SM00346">
    <property type="entry name" value="HTH_ICLR"/>
    <property type="match status" value="1"/>
</dbReference>
<dbReference type="GO" id="GO:0003700">
    <property type="term" value="F:DNA-binding transcription factor activity"/>
    <property type="evidence" value="ECO:0007669"/>
    <property type="project" value="TreeGrafter"/>
</dbReference>
<evidence type="ECO:0000256" key="2">
    <source>
        <dbReference type="ARBA" id="ARBA00023125"/>
    </source>
</evidence>
<dbReference type="PROSITE" id="PS51078">
    <property type="entry name" value="ICLR_ED"/>
    <property type="match status" value="1"/>
</dbReference>